<gene>
    <name evidence="1" type="ORF">DA73_0400040520</name>
</gene>
<dbReference type="EMBL" id="JHEG04000002">
    <property type="protein sequence ID" value="KAF3883978.1"/>
    <property type="molecule type" value="Genomic_DNA"/>
</dbReference>
<accession>A0A8S9SVN6</accession>
<dbReference type="OrthoDB" id="161705at2"/>
<keyword evidence="1" id="KW-0378">Hydrolase</keyword>
<comment type="caution">
    <text evidence="1">The sequence shown here is derived from an EMBL/GenBank/DDBJ whole genome shotgun (WGS) entry which is preliminary data.</text>
</comment>
<dbReference type="Gene3D" id="1.10.30.50">
    <property type="match status" value="1"/>
</dbReference>
<dbReference type="AlphaFoldDB" id="A0A8S9SVN6"/>
<keyword evidence="1" id="KW-0255">Endonuclease</keyword>
<dbReference type="GO" id="GO:0004519">
    <property type="term" value="F:endonuclease activity"/>
    <property type="evidence" value="ECO:0007669"/>
    <property type="project" value="UniProtKB-KW"/>
</dbReference>
<dbReference type="InterPro" id="IPR003615">
    <property type="entry name" value="HNH_nuc"/>
</dbReference>
<proteinExistence type="predicted"/>
<dbReference type="CDD" id="cd00085">
    <property type="entry name" value="HNHc"/>
    <property type="match status" value="1"/>
</dbReference>
<dbReference type="Proteomes" id="UP000029738">
    <property type="component" value="Unassembled WGS sequence"/>
</dbReference>
<keyword evidence="2" id="KW-1185">Reference proteome</keyword>
<evidence type="ECO:0000313" key="1">
    <source>
        <dbReference type="EMBL" id="KAF3883978.1"/>
    </source>
</evidence>
<organism evidence="1 2">
    <name type="scientific">Tolypothrix bouteillei VB521301</name>
    <dbReference type="NCBI Taxonomy" id="1479485"/>
    <lineage>
        <taxon>Bacteria</taxon>
        <taxon>Bacillati</taxon>
        <taxon>Cyanobacteriota</taxon>
        <taxon>Cyanophyceae</taxon>
        <taxon>Nostocales</taxon>
        <taxon>Tolypothrichaceae</taxon>
        <taxon>Tolypothrix</taxon>
    </lineage>
</organism>
<protein>
    <submittedName>
        <fullName evidence="1">HNH endonuclease</fullName>
    </submittedName>
</protein>
<name>A0A8S9SVN6_9CYAN</name>
<evidence type="ECO:0000313" key="2">
    <source>
        <dbReference type="Proteomes" id="UP000029738"/>
    </source>
</evidence>
<reference evidence="1" key="2">
    <citation type="submission" date="2019-11" db="EMBL/GenBank/DDBJ databases">
        <title>Improved Assembly of Tolypothrix boutellei genome.</title>
        <authorList>
            <person name="Sarangi A.N."/>
            <person name="Mukherjee M."/>
            <person name="Ghosh S."/>
            <person name="Singh D."/>
            <person name="Das A."/>
            <person name="Kant S."/>
            <person name="Prusty A."/>
            <person name="Tripathy S."/>
        </authorList>
    </citation>
    <scope>NUCLEOTIDE SEQUENCE</scope>
    <source>
        <strain evidence="1">VB521301</strain>
    </source>
</reference>
<keyword evidence="1" id="KW-0540">Nuclease</keyword>
<reference evidence="1" key="1">
    <citation type="journal article" date="2015" name="Genome Announc.">
        <title>Draft Genome Sequence of Tolypothrix boutellei Strain VB521301.</title>
        <authorList>
            <person name="Chandrababunaidu M.M."/>
            <person name="Singh D."/>
            <person name="Sen D."/>
            <person name="Bhan S."/>
            <person name="Das S."/>
            <person name="Gupta A."/>
            <person name="Adhikary S.P."/>
            <person name="Tripathy S."/>
        </authorList>
    </citation>
    <scope>NUCLEOTIDE SEQUENCE</scope>
    <source>
        <strain evidence="1">VB521301</strain>
    </source>
</reference>
<sequence length="102" mass="11555">MPIDRQRYGKNWQEVALQVKTAAGWRCQHCGQQCLRPGEKPKSLSRSEWTVRTLSVHHSDFTPENNNPKNLIPLCAPCHIALHSRAGKRSNTSPGQLELPLF</sequence>
<dbReference type="RefSeq" id="WP_072040790.1">
    <property type="nucleotide sequence ID" value="NZ_JHEG04000002.1"/>
</dbReference>